<keyword evidence="1" id="KW-0238">DNA-binding</keyword>
<evidence type="ECO:0000313" key="2">
    <source>
        <dbReference type="Proteomes" id="UP000679335"/>
    </source>
</evidence>
<sequence>MTAVRWPGALAWRLGRHHLEPSATTSVTDVVADLGAVAAQLDPSAAELGVRTRLRDSRPGDVDRALSEGSLVRTFAFRGATHLMTPEQAGVHLALRASTRMWERSSWREYYRLAPGDWPPLGAVVHEALAPGPLTRADLAAAVTAHPPFRHLGTAFTDPQATFLKALAWQGVLSLGPGGGPLTLQALGTNPRWTGLPDVDEAGPRAVEAYLHAYGPATPEHLRYWLTQGLGVRFTAVRGWLDALGDRVSRVAVDDEPMLVLRDDVPALAASGPTDVVRLLPQFDQWVLGPGTADVHVVPAELRAAVSRGARVVVVGGVVAGTWTITDQTVVVTWRPGADPRDGGVAAEVDRLAGLLGRPLRPATS</sequence>
<dbReference type="PANTHER" id="PTHR38479:SF2">
    <property type="entry name" value="WINGED HELIX DNA-BINDING DOMAIN-CONTAINING PROTEIN"/>
    <property type="match status" value="1"/>
</dbReference>
<protein>
    <submittedName>
        <fullName evidence="1">Winged helix DNA-binding domain-containing protein</fullName>
    </submittedName>
</protein>
<dbReference type="EMBL" id="CP076023">
    <property type="protein sequence ID" value="QWC14767.1"/>
    <property type="molecule type" value="Genomic_DNA"/>
</dbReference>
<keyword evidence="2" id="KW-1185">Reference proteome</keyword>
<evidence type="ECO:0000313" key="1">
    <source>
        <dbReference type="EMBL" id="QWC14767.1"/>
    </source>
</evidence>
<name>A0ABX8GGA4_9CELL</name>
<dbReference type="Pfam" id="PF06224">
    <property type="entry name" value="AlkZ-like"/>
    <property type="match status" value="1"/>
</dbReference>
<reference evidence="1 2" key="1">
    <citation type="submission" date="2021-05" db="EMBL/GenBank/DDBJ databases">
        <title>Novel species in genus Cellulomonas.</title>
        <authorList>
            <person name="Zhang G."/>
        </authorList>
    </citation>
    <scope>NUCLEOTIDE SEQUENCE [LARGE SCALE GENOMIC DNA]</scope>
    <source>
        <strain evidence="2">zg-ZUI157</strain>
    </source>
</reference>
<dbReference type="PANTHER" id="PTHR38479">
    <property type="entry name" value="LMO0824 PROTEIN"/>
    <property type="match status" value="1"/>
</dbReference>
<dbReference type="RefSeq" id="WP_208195273.1">
    <property type="nucleotide sequence ID" value="NZ_CP076023.1"/>
</dbReference>
<dbReference type="InterPro" id="IPR009351">
    <property type="entry name" value="AlkZ-like"/>
</dbReference>
<proteinExistence type="predicted"/>
<gene>
    <name evidence="1" type="ORF">KKR89_10340</name>
</gene>
<dbReference type="GO" id="GO:0003677">
    <property type="term" value="F:DNA binding"/>
    <property type="evidence" value="ECO:0007669"/>
    <property type="project" value="UniProtKB-KW"/>
</dbReference>
<organism evidence="1 2">
    <name type="scientific">Cellulomonas dongxiuzhuiae</name>
    <dbReference type="NCBI Taxonomy" id="2819979"/>
    <lineage>
        <taxon>Bacteria</taxon>
        <taxon>Bacillati</taxon>
        <taxon>Actinomycetota</taxon>
        <taxon>Actinomycetes</taxon>
        <taxon>Micrococcales</taxon>
        <taxon>Cellulomonadaceae</taxon>
        <taxon>Cellulomonas</taxon>
    </lineage>
</organism>
<accession>A0ABX8GGA4</accession>
<dbReference type="Proteomes" id="UP000679335">
    <property type="component" value="Chromosome"/>
</dbReference>